<dbReference type="KEGG" id="pcor:KS4_20710"/>
<dbReference type="InterPro" id="IPR011621">
    <property type="entry name" value="Metal-dep_PHydrolase_7TM_intra"/>
</dbReference>
<keyword evidence="2" id="KW-1133">Transmembrane helix</keyword>
<gene>
    <name evidence="4" type="ORF">KS4_20710</name>
</gene>
<feature type="domain" description="HD" evidence="3">
    <location>
        <begin position="566"/>
        <end position="713"/>
    </location>
</feature>
<name>A0A517YUY1_9BACT</name>
<evidence type="ECO:0000256" key="2">
    <source>
        <dbReference type="SAM" id="Phobius"/>
    </source>
</evidence>
<dbReference type="SMART" id="SM00471">
    <property type="entry name" value="HDc"/>
    <property type="match status" value="1"/>
</dbReference>
<evidence type="ECO:0000259" key="3">
    <source>
        <dbReference type="PROSITE" id="PS51831"/>
    </source>
</evidence>
<evidence type="ECO:0000313" key="4">
    <source>
        <dbReference type="EMBL" id="QDU34010.1"/>
    </source>
</evidence>
<dbReference type="CDD" id="cd00077">
    <property type="entry name" value="HDc"/>
    <property type="match status" value="1"/>
</dbReference>
<dbReference type="SUPFAM" id="SSF109604">
    <property type="entry name" value="HD-domain/PDEase-like"/>
    <property type="match status" value="1"/>
</dbReference>
<keyword evidence="5" id="KW-1185">Reference proteome</keyword>
<feature type="transmembrane region" description="Helical" evidence="2">
    <location>
        <begin position="380"/>
        <end position="399"/>
    </location>
</feature>
<proteinExistence type="predicted"/>
<dbReference type="RefSeq" id="WP_145077516.1">
    <property type="nucleotide sequence ID" value="NZ_CP036425.1"/>
</dbReference>
<feature type="compositionally biased region" description="Polar residues" evidence="1">
    <location>
        <begin position="785"/>
        <end position="797"/>
    </location>
</feature>
<dbReference type="NCBIfam" id="TIGR00277">
    <property type="entry name" value="HDIG"/>
    <property type="match status" value="1"/>
</dbReference>
<dbReference type="Pfam" id="PF07697">
    <property type="entry name" value="7TMR-HDED"/>
    <property type="match status" value="1"/>
</dbReference>
<feature type="transmembrane region" description="Helical" evidence="2">
    <location>
        <begin position="507"/>
        <end position="530"/>
    </location>
</feature>
<organism evidence="4 5">
    <name type="scientific">Poriferisphaera corsica</name>
    <dbReference type="NCBI Taxonomy" id="2528020"/>
    <lineage>
        <taxon>Bacteria</taxon>
        <taxon>Pseudomonadati</taxon>
        <taxon>Planctomycetota</taxon>
        <taxon>Phycisphaerae</taxon>
        <taxon>Phycisphaerales</taxon>
        <taxon>Phycisphaeraceae</taxon>
        <taxon>Poriferisphaera</taxon>
    </lineage>
</organism>
<feature type="transmembrane region" description="Helical" evidence="2">
    <location>
        <begin position="477"/>
        <end position="495"/>
    </location>
</feature>
<dbReference type="Gene3D" id="1.10.3210.10">
    <property type="entry name" value="Hypothetical protein af1432"/>
    <property type="match status" value="1"/>
</dbReference>
<sequence>MANGKSSTARRREVRRNIGKQKSSFSRWAEMIDRKDLFWASIFIIIMTLLGGFITIQSVEHPNYEVGQLITRPIVTRVSFEAENKEQTEAARQAARNQSLNIYTPNIAYLDKLSNQFNKLIQYAQNDQKIADIPQAERIINGQEIPITDETIQTLRKEYVNNNSEISQNWYNDIDNFLRRFFGSVPIIRPNRYQAELGSIRLQNLPGPNGRLPSANDERNTRTFFDLSNQQLIQEELRELVSRFDKNIQPILISYILADNEPNYLINHQLSADRKNAAAAAIPPISDPYDANLVLVPAGQILTDKQISLIKQEQAAFLGTYPRDELDSFTPQQLEAINNRITTITVTRLGIYGMFFLITTCIWIYIYTYNRRIVTNPMRGIALTTILITCQFVAVFTTHLWPNSLYFTATFPVILATIIVSIVYDQRFALAMGSALTAAIMLSLNLAISVGLIIFAGIGICAAMLPSVSTRSTIVKVGTIAGVVMAAATIIVGLATQPLYLSGEYTAIFIASAYALTSGMIVGMCVQGSLPFIETVFHVTTAMTLRELNDASKPLLQRLAQEAPGTYQHSLRIADMAEAAAEAIHADPLLCRVGAMYHDIGKINKPMYFIENQGGGPNRHAKLSPAMSLLIIVGHVKDGIEMAREYALPKPLRHFIESHHGTTLVEYFYHAAKKQSEAEDEVAPSEFEFRYPGPKPQTKEAAILLLCDGLEAAARTLPEPTPVRLEQLVSNIANKRLMDSQFSECNLTLSELNKIEQAIVKTLCAIYHARIKYPTDKPQQETTDDAANTSQARTGSA</sequence>
<keyword evidence="2" id="KW-0472">Membrane</keyword>
<evidence type="ECO:0000256" key="1">
    <source>
        <dbReference type="SAM" id="MobiDB-lite"/>
    </source>
</evidence>
<dbReference type="PANTHER" id="PTHR36442">
    <property type="entry name" value="CYCLIC-DI-AMP PHOSPHODIESTERASE PGPH"/>
    <property type="match status" value="1"/>
</dbReference>
<dbReference type="PANTHER" id="PTHR36442:SF1">
    <property type="entry name" value="CYCLIC-DI-AMP PHOSPHODIESTERASE PGPH"/>
    <property type="match status" value="1"/>
</dbReference>
<dbReference type="Proteomes" id="UP000317369">
    <property type="component" value="Chromosome"/>
</dbReference>
<dbReference type="InterPro" id="IPR006674">
    <property type="entry name" value="HD_domain"/>
</dbReference>
<dbReference type="InterPro" id="IPR003607">
    <property type="entry name" value="HD/PDEase_dom"/>
</dbReference>
<evidence type="ECO:0000313" key="5">
    <source>
        <dbReference type="Proteomes" id="UP000317369"/>
    </source>
</evidence>
<dbReference type="InterPro" id="IPR006675">
    <property type="entry name" value="HDIG_dom"/>
</dbReference>
<feature type="transmembrane region" description="Helical" evidence="2">
    <location>
        <begin position="405"/>
        <end position="424"/>
    </location>
</feature>
<keyword evidence="2" id="KW-0812">Transmembrane</keyword>
<feature type="transmembrane region" description="Helical" evidence="2">
    <location>
        <begin position="37"/>
        <end position="56"/>
    </location>
</feature>
<reference evidence="4 5" key="1">
    <citation type="submission" date="2019-02" db="EMBL/GenBank/DDBJ databases">
        <title>Deep-cultivation of Planctomycetes and their phenomic and genomic characterization uncovers novel biology.</title>
        <authorList>
            <person name="Wiegand S."/>
            <person name="Jogler M."/>
            <person name="Boedeker C."/>
            <person name="Pinto D."/>
            <person name="Vollmers J."/>
            <person name="Rivas-Marin E."/>
            <person name="Kohn T."/>
            <person name="Peeters S.H."/>
            <person name="Heuer A."/>
            <person name="Rast P."/>
            <person name="Oberbeckmann S."/>
            <person name="Bunk B."/>
            <person name="Jeske O."/>
            <person name="Meyerdierks A."/>
            <person name="Storesund J.E."/>
            <person name="Kallscheuer N."/>
            <person name="Luecker S."/>
            <person name="Lage O.M."/>
            <person name="Pohl T."/>
            <person name="Merkel B.J."/>
            <person name="Hornburger P."/>
            <person name="Mueller R.-W."/>
            <person name="Bruemmer F."/>
            <person name="Labrenz M."/>
            <person name="Spormann A.M."/>
            <person name="Op den Camp H."/>
            <person name="Overmann J."/>
            <person name="Amann R."/>
            <person name="Jetten M.S.M."/>
            <person name="Mascher T."/>
            <person name="Medema M.H."/>
            <person name="Devos D.P."/>
            <person name="Kaster A.-K."/>
            <person name="Ovreas L."/>
            <person name="Rohde M."/>
            <person name="Galperin M.Y."/>
            <person name="Jogler C."/>
        </authorList>
    </citation>
    <scope>NUCLEOTIDE SEQUENCE [LARGE SCALE GENOMIC DNA]</scope>
    <source>
        <strain evidence="4 5">KS4</strain>
    </source>
</reference>
<dbReference type="AlphaFoldDB" id="A0A517YUY1"/>
<dbReference type="EMBL" id="CP036425">
    <property type="protein sequence ID" value="QDU34010.1"/>
    <property type="molecule type" value="Genomic_DNA"/>
</dbReference>
<dbReference type="Pfam" id="PF07698">
    <property type="entry name" value="7TM-7TMR_HD"/>
    <property type="match status" value="1"/>
</dbReference>
<accession>A0A517YUY1</accession>
<feature type="region of interest" description="Disordered" evidence="1">
    <location>
        <begin position="777"/>
        <end position="797"/>
    </location>
</feature>
<dbReference type="Pfam" id="PF01966">
    <property type="entry name" value="HD"/>
    <property type="match status" value="1"/>
</dbReference>
<dbReference type="InterPro" id="IPR052722">
    <property type="entry name" value="PgpH_phosphodiesterase"/>
</dbReference>
<dbReference type="OrthoDB" id="9806952at2"/>
<protein>
    <recommendedName>
        <fullName evidence="3">HD domain-containing protein</fullName>
    </recommendedName>
</protein>
<feature type="transmembrane region" description="Helical" evidence="2">
    <location>
        <begin position="349"/>
        <end position="368"/>
    </location>
</feature>
<dbReference type="PROSITE" id="PS51831">
    <property type="entry name" value="HD"/>
    <property type="match status" value="1"/>
</dbReference>
<feature type="transmembrane region" description="Helical" evidence="2">
    <location>
        <begin position="436"/>
        <end position="465"/>
    </location>
</feature>
<dbReference type="InterPro" id="IPR011624">
    <property type="entry name" value="Metal-dep_PHydrolase_7TM_extra"/>
</dbReference>